<reference evidence="1" key="1">
    <citation type="submission" date="2018-11" db="EMBL/GenBank/DDBJ databases">
        <authorList>
            <consortium name="Pathogen Informatics"/>
        </authorList>
    </citation>
    <scope>NUCLEOTIDE SEQUENCE</scope>
</reference>
<accession>A0A3S4ZTM7</accession>
<dbReference type="EMBL" id="CAAALY010041760">
    <property type="protein sequence ID" value="VEL19485.1"/>
    <property type="molecule type" value="Genomic_DNA"/>
</dbReference>
<organism evidence="1 2">
    <name type="scientific">Protopolystoma xenopodis</name>
    <dbReference type="NCBI Taxonomy" id="117903"/>
    <lineage>
        <taxon>Eukaryota</taxon>
        <taxon>Metazoa</taxon>
        <taxon>Spiralia</taxon>
        <taxon>Lophotrochozoa</taxon>
        <taxon>Platyhelminthes</taxon>
        <taxon>Monogenea</taxon>
        <taxon>Polyopisthocotylea</taxon>
        <taxon>Polystomatidea</taxon>
        <taxon>Polystomatidae</taxon>
        <taxon>Protopolystoma</taxon>
    </lineage>
</organism>
<gene>
    <name evidence="1" type="ORF">PXEA_LOCUS12925</name>
</gene>
<name>A0A3S4ZTM7_9PLAT</name>
<protein>
    <submittedName>
        <fullName evidence="1">Uncharacterized protein</fullName>
    </submittedName>
</protein>
<keyword evidence="2" id="KW-1185">Reference proteome</keyword>
<dbReference type="Proteomes" id="UP000784294">
    <property type="component" value="Unassembled WGS sequence"/>
</dbReference>
<proteinExistence type="predicted"/>
<evidence type="ECO:0000313" key="2">
    <source>
        <dbReference type="Proteomes" id="UP000784294"/>
    </source>
</evidence>
<dbReference type="AlphaFoldDB" id="A0A3S4ZTM7"/>
<sequence length="138" mass="15627">MEGKGLDGFHEGHSCERVAMTIGRQKSGIAGLPWMGSLEKIRRSEAAKLVVLARRISKPKIGRSADDLLTTKSDMHFRWGQPVVIVHLIRQPVAMLYPDQHNLPTLLVSTFRNDENEAREQERGHLLGALLWLPEQFH</sequence>
<comment type="caution">
    <text evidence="1">The sequence shown here is derived from an EMBL/GenBank/DDBJ whole genome shotgun (WGS) entry which is preliminary data.</text>
</comment>
<evidence type="ECO:0000313" key="1">
    <source>
        <dbReference type="EMBL" id="VEL19485.1"/>
    </source>
</evidence>